<organism evidence="2 3">
    <name type="scientific">Streptomyces lydicamycinicus</name>
    <dbReference type="NCBI Taxonomy" id="1546107"/>
    <lineage>
        <taxon>Bacteria</taxon>
        <taxon>Bacillati</taxon>
        <taxon>Actinomycetota</taxon>
        <taxon>Actinomycetes</taxon>
        <taxon>Kitasatosporales</taxon>
        <taxon>Streptomycetaceae</taxon>
        <taxon>Streptomyces</taxon>
    </lineage>
</organism>
<proteinExistence type="predicted"/>
<accession>A0A0P4RDJ5</accession>
<evidence type="ECO:0000313" key="2">
    <source>
        <dbReference type="EMBL" id="GAO11713.1"/>
    </source>
</evidence>
<dbReference type="AlphaFoldDB" id="A0A0P4RDJ5"/>
<comment type="caution">
    <text evidence="2">The sequence shown here is derived from an EMBL/GenBank/DDBJ whole genome shotgun (WGS) entry which is preliminary data.</text>
</comment>
<dbReference type="RefSeq" id="WP_042160139.1">
    <property type="nucleotide sequence ID" value="NZ_BBNO01000009.1"/>
</dbReference>
<dbReference type="OrthoDB" id="3428054at2"/>
<dbReference type="Proteomes" id="UP000048965">
    <property type="component" value="Unassembled WGS sequence"/>
</dbReference>
<feature type="region of interest" description="Disordered" evidence="1">
    <location>
        <begin position="275"/>
        <end position="305"/>
    </location>
</feature>
<name>A0A0P4RDJ5_9ACTN</name>
<sequence>MTSTAKYTDQSARRKLRREVPSAAAVLADEQDFRAMSRYRTFPFDDHRSYLQQMENLLRTLASQGVLTTLSLFDPVAYEKYCADLALDPDRPESRSRYTAEVARTGATLTYQGEPLNRLLPLLVEEADRQATWDHASAVLARAGDCPECGEDLAHAAFARATQALQQLLEALGSGTHHLVCSVAAGDPSLLAVLHATAQEGARPQLAESDTLVFCTVLAAGFALRTPGGIVSRTTTGHDTTGDPAHDTVRGWSFRDSWPRALSAAEVFTAYCTDADTGEPIPPEHGVDYAPGLPLTPPPDPHHHG</sequence>
<protein>
    <submittedName>
        <fullName evidence="2">Uncharacterized protein</fullName>
    </submittedName>
</protein>
<dbReference type="EMBL" id="BBNO01000009">
    <property type="protein sequence ID" value="GAO11713.1"/>
    <property type="molecule type" value="Genomic_DNA"/>
</dbReference>
<evidence type="ECO:0000256" key="1">
    <source>
        <dbReference type="SAM" id="MobiDB-lite"/>
    </source>
</evidence>
<gene>
    <name evidence="2" type="ORF">TPA0598_09_00040</name>
</gene>
<reference evidence="3" key="1">
    <citation type="submission" date="2014-09" db="EMBL/GenBank/DDBJ databases">
        <title>Whole genome shotgun sequence of Streptomyces sp. NBRC 110027.</title>
        <authorList>
            <person name="Komaki H."/>
            <person name="Ichikawa N."/>
            <person name="Katano-Makiyama Y."/>
            <person name="Hosoyama A."/>
            <person name="Hashimoto M."/>
            <person name="Uohara A."/>
            <person name="Kitahashi Y."/>
            <person name="Ohji S."/>
            <person name="Kimura A."/>
            <person name="Yamazoe A."/>
            <person name="Igarashi Y."/>
            <person name="Fujita N."/>
        </authorList>
    </citation>
    <scope>NUCLEOTIDE SEQUENCE [LARGE SCALE GENOMIC DNA]</scope>
    <source>
        <strain evidence="3">NBRC 110027</strain>
    </source>
</reference>
<keyword evidence="3" id="KW-1185">Reference proteome</keyword>
<reference evidence="2 3" key="2">
    <citation type="journal article" date="2015" name="Stand. Genomic Sci.">
        <title>Draft genome sequence of marine-derived Streptomyces sp. TP-A0598, a producer of anti-MRSA antibiotic lydicamycins.</title>
        <authorList>
            <person name="Komaki H."/>
            <person name="Ichikawa N."/>
            <person name="Hosoyama A."/>
            <person name="Fujita N."/>
            <person name="Igarashi Y."/>
        </authorList>
    </citation>
    <scope>NUCLEOTIDE SEQUENCE [LARGE SCALE GENOMIC DNA]</scope>
    <source>
        <strain evidence="2 3">NBRC 110027</strain>
    </source>
</reference>
<evidence type="ECO:0000313" key="3">
    <source>
        <dbReference type="Proteomes" id="UP000048965"/>
    </source>
</evidence>